<organism evidence="2 3">
    <name type="scientific">Streptomyces gardneri</name>
    <dbReference type="NCBI Taxonomy" id="66892"/>
    <lineage>
        <taxon>Bacteria</taxon>
        <taxon>Bacillati</taxon>
        <taxon>Actinomycetota</taxon>
        <taxon>Actinomycetes</taxon>
        <taxon>Kitasatosporales</taxon>
        <taxon>Streptomycetaceae</taxon>
        <taxon>Streptomyces</taxon>
    </lineage>
</organism>
<gene>
    <name evidence="2" type="ORF">SGA01_67440</name>
</gene>
<evidence type="ECO:0008006" key="4">
    <source>
        <dbReference type="Google" id="ProtNLM"/>
    </source>
</evidence>
<reference evidence="2 3" key="1">
    <citation type="submission" date="2019-06" db="EMBL/GenBank/DDBJ databases">
        <title>Whole genome shotgun sequence of Streptomyces gardneri NBRC 12865.</title>
        <authorList>
            <person name="Hosoyama A."/>
            <person name="Uohara A."/>
            <person name="Ohji S."/>
            <person name="Ichikawa N."/>
        </authorList>
    </citation>
    <scope>NUCLEOTIDE SEQUENCE [LARGE SCALE GENOMIC DNA]</scope>
    <source>
        <strain evidence="2 3">NBRC 12865</strain>
    </source>
</reference>
<proteinExistence type="predicted"/>
<keyword evidence="3" id="KW-1185">Reference proteome</keyword>
<evidence type="ECO:0000313" key="3">
    <source>
        <dbReference type="Proteomes" id="UP000315226"/>
    </source>
</evidence>
<name>A0A4Y3RV05_9ACTN</name>
<protein>
    <recommendedName>
        <fullName evidence="4">Histone deacetylase</fullName>
    </recommendedName>
</protein>
<dbReference type="RefSeq" id="WP_229917790.1">
    <property type="nucleotide sequence ID" value="NZ_BJMN01000052.1"/>
</dbReference>
<evidence type="ECO:0000256" key="1">
    <source>
        <dbReference type="SAM" id="MobiDB-lite"/>
    </source>
</evidence>
<feature type="region of interest" description="Disordered" evidence="1">
    <location>
        <begin position="210"/>
        <end position="237"/>
    </location>
</feature>
<evidence type="ECO:0000313" key="2">
    <source>
        <dbReference type="EMBL" id="GEB61139.1"/>
    </source>
</evidence>
<feature type="compositionally biased region" description="Basic residues" evidence="1">
    <location>
        <begin position="228"/>
        <end position="237"/>
    </location>
</feature>
<sequence>MSDGPLRVWYAAYGSNTHAERLGYYLAGGRPPGAARVFPGCRDPRGPAASVALLLPGCVYFATESSVWGGGRAFYDPAADGTAWGVAYLLTAGQFSDIAAQEMYRPPGTDLDLTEVLATGRCSLGPGRYETLVCCGFLDGAAGDGEGEGLPVLTFTAPAEGERSEPRPPSAAYLRHLAAGLQRTGAWRPDEVAGYLAGCPGAAGHWTPQAVADLSVPTAPTGPPGRPSRCRPGPRRS</sequence>
<dbReference type="EMBL" id="BJMN01000052">
    <property type="protein sequence ID" value="GEB61139.1"/>
    <property type="molecule type" value="Genomic_DNA"/>
</dbReference>
<accession>A0A4Y3RV05</accession>
<comment type="caution">
    <text evidence="2">The sequence shown here is derived from an EMBL/GenBank/DDBJ whole genome shotgun (WGS) entry which is preliminary data.</text>
</comment>
<dbReference type="Proteomes" id="UP000315226">
    <property type="component" value="Unassembled WGS sequence"/>
</dbReference>
<dbReference type="Gene3D" id="3.10.490.10">
    <property type="entry name" value="Gamma-glutamyl cyclotransferase-like"/>
    <property type="match status" value="1"/>
</dbReference>
<dbReference type="AlphaFoldDB" id="A0A4Y3RV05"/>